<dbReference type="RefSeq" id="XP_014680639.1">
    <property type="nucleotide sequence ID" value="XM_014825153.1"/>
</dbReference>
<evidence type="ECO:0000256" key="1">
    <source>
        <dbReference type="ARBA" id="ARBA00010540"/>
    </source>
</evidence>
<dbReference type="GeneID" id="106820648"/>
<evidence type="ECO:0000313" key="11">
    <source>
        <dbReference type="Proteomes" id="UP000695022"/>
    </source>
</evidence>
<evidence type="ECO:0000256" key="5">
    <source>
        <dbReference type="ARBA" id="ARBA00022741"/>
    </source>
</evidence>
<proteinExistence type="inferred from homology"/>
<dbReference type="Proteomes" id="UP000695022">
    <property type="component" value="Unplaced"/>
</dbReference>
<dbReference type="Gene3D" id="3.40.1160.10">
    <property type="entry name" value="Acetylglutamate kinase-like"/>
    <property type="match status" value="1"/>
</dbReference>
<comment type="catalytic activity">
    <reaction evidence="9">
        <text>isopentenyl phosphate + ATP = isopentenyl diphosphate + ADP</text>
        <dbReference type="Rhea" id="RHEA:33963"/>
        <dbReference type="ChEBI" id="CHEBI:30616"/>
        <dbReference type="ChEBI" id="CHEBI:65078"/>
        <dbReference type="ChEBI" id="CHEBI:128769"/>
        <dbReference type="ChEBI" id="CHEBI:456216"/>
        <dbReference type="EC" id="2.7.4.26"/>
    </reaction>
</comment>
<keyword evidence="8" id="KW-0414">Isoprene biosynthesis</keyword>
<sequence length="213" mass="23500">MTTQLDCIIKVGGSALTYKTEGNQEVKKDALRTVAKIMTLCMVKHMKCILVHGAGSFGHGSAKQWGLNLGWKGNQKDPDYPEPLNRVKMGFCITHREVLLLNQMLARELTEHGVQALAQSPVSTWETDYGIVVKHSAEVLARQVELGFIPLLHGDTVFDRSWGCHVLSGDTIVEVLSSAMSVKRVIYLTDVCGVYDKPPEIGRFLHDIGLGVQ</sequence>
<dbReference type="InterPro" id="IPR036393">
    <property type="entry name" value="AceGlu_kinase-like_sf"/>
</dbReference>
<keyword evidence="7" id="KW-0067">ATP-binding</keyword>
<evidence type="ECO:0000256" key="8">
    <source>
        <dbReference type="ARBA" id="ARBA00023229"/>
    </source>
</evidence>
<dbReference type="EC" id="2.7.4.26" evidence="2"/>
<evidence type="ECO:0000256" key="9">
    <source>
        <dbReference type="ARBA" id="ARBA00049063"/>
    </source>
</evidence>
<comment type="similarity">
    <text evidence="1">Belongs to the isopentenyl phosphate kinase family.</text>
</comment>
<evidence type="ECO:0000259" key="10">
    <source>
        <dbReference type="Pfam" id="PF00696"/>
    </source>
</evidence>
<evidence type="ECO:0000256" key="3">
    <source>
        <dbReference type="ARBA" id="ARBA00017267"/>
    </source>
</evidence>
<keyword evidence="4" id="KW-0808">Transferase</keyword>
<accession>A0ABM1F868</accession>
<dbReference type="PANTHER" id="PTHR43654">
    <property type="entry name" value="GLUTAMATE 5-KINASE"/>
    <property type="match status" value="1"/>
</dbReference>
<protein>
    <recommendedName>
        <fullName evidence="3">Isopentenyl phosphate kinase</fullName>
        <ecNumber evidence="2">2.7.4.26</ecNumber>
    </recommendedName>
</protein>
<keyword evidence="5" id="KW-0547">Nucleotide-binding</keyword>
<dbReference type="InterPro" id="IPR001048">
    <property type="entry name" value="Asp/Glu/Uridylate_kinase"/>
</dbReference>
<organism evidence="11 12">
    <name type="scientific">Priapulus caudatus</name>
    <name type="common">Priapulid worm</name>
    <dbReference type="NCBI Taxonomy" id="37621"/>
    <lineage>
        <taxon>Eukaryota</taxon>
        <taxon>Metazoa</taxon>
        <taxon>Ecdysozoa</taxon>
        <taxon>Scalidophora</taxon>
        <taxon>Priapulida</taxon>
        <taxon>Priapulimorpha</taxon>
        <taxon>Priapulimorphida</taxon>
        <taxon>Priapulidae</taxon>
        <taxon>Priapulus</taxon>
    </lineage>
</organism>
<keyword evidence="6" id="KW-0418">Kinase</keyword>
<evidence type="ECO:0000256" key="2">
    <source>
        <dbReference type="ARBA" id="ARBA00012908"/>
    </source>
</evidence>
<dbReference type="Pfam" id="PF00696">
    <property type="entry name" value="AA_kinase"/>
    <property type="match status" value="1"/>
</dbReference>
<evidence type="ECO:0000256" key="4">
    <source>
        <dbReference type="ARBA" id="ARBA00022679"/>
    </source>
</evidence>
<gene>
    <name evidence="12" type="primary">LOC106820648</name>
</gene>
<keyword evidence="11" id="KW-1185">Reference proteome</keyword>
<dbReference type="PANTHER" id="PTHR43654:SF1">
    <property type="entry name" value="ISOPENTENYL PHOSPHATE KINASE"/>
    <property type="match status" value="1"/>
</dbReference>
<reference evidence="12" key="1">
    <citation type="submission" date="2025-08" db="UniProtKB">
        <authorList>
            <consortium name="RefSeq"/>
        </authorList>
    </citation>
    <scope>IDENTIFICATION</scope>
</reference>
<dbReference type="InterPro" id="IPR024192">
    <property type="entry name" value="Fosfomycin_R_FomA-type"/>
</dbReference>
<feature type="domain" description="Aspartate/glutamate/uridylate kinase" evidence="10">
    <location>
        <begin position="7"/>
        <end position="206"/>
    </location>
</feature>
<evidence type="ECO:0000313" key="12">
    <source>
        <dbReference type="RefSeq" id="XP_014680639.1"/>
    </source>
</evidence>
<evidence type="ECO:0000256" key="7">
    <source>
        <dbReference type="ARBA" id="ARBA00022840"/>
    </source>
</evidence>
<dbReference type="NCBIfam" id="NF040647">
    <property type="entry name" value="IPPK_Arch"/>
    <property type="match status" value="1"/>
</dbReference>
<evidence type="ECO:0000256" key="6">
    <source>
        <dbReference type="ARBA" id="ARBA00022777"/>
    </source>
</evidence>
<dbReference type="SUPFAM" id="SSF53633">
    <property type="entry name" value="Carbamate kinase-like"/>
    <property type="match status" value="1"/>
</dbReference>
<name>A0ABM1F868_PRICU</name>